<name>A0A0D2NLG0_HYPSF</name>
<organism evidence="2 3">
    <name type="scientific">Hypholoma sublateritium (strain FD-334 SS-4)</name>
    <dbReference type="NCBI Taxonomy" id="945553"/>
    <lineage>
        <taxon>Eukaryota</taxon>
        <taxon>Fungi</taxon>
        <taxon>Dikarya</taxon>
        <taxon>Basidiomycota</taxon>
        <taxon>Agaricomycotina</taxon>
        <taxon>Agaricomycetes</taxon>
        <taxon>Agaricomycetidae</taxon>
        <taxon>Agaricales</taxon>
        <taxon>Agaricineae</taxon>
        <taxon>Strophariaceae</taxon>
        <taxon>Hypholoma</taxon>
    </lineage>
</organism>
<feature type="region of interest" description="Disordered" evidence="1">
    <location>
        <begin position="1"/>
        <end position="105"/>
    </location>
</feature>
<feature type="compositionally biased region" description="Basic residues" evidence="1">
    <location>
        <begin position="96"/>
        <end position="105"/>
    </location>
</feature>
<dbReference type="AlphaFoldDB" id="A0A0D2NLG0"/>
<feature type="region of interest" description="Disordered" evidence="1">
    <location>
        <begin position="120"/>
        <end position="172"/>
    </location>
</feature>
<feature type="compositionally biased region" description="Low complexity" evidence="1">
    <location>
        <begin position="23"/>
        <end position="40"/>
    </location>
</feature>
<accession>A0A0D2NLG0</accession>
<dbReference type="EMBL" id="KN817602">
    <property type="protein sequence ID" value="KJA17496.1"/>
    <property type="molecule type" value="Genomic_DNA"/>
</dbReference>
<keyword evidence="3" id="KW-1185">Reference proteome</keyword>
<gene>
    <name evidence="2" type="ORF">HYPSUDRAFT_46261</name>
</gene>
<reference evidence="3" key="1">
    <citation type="submission" date="2014-04" db="EMBL/GenBank/DDBJ databases">
        <title>Evolutionary Origins and Diversification of the Mycorrhizal Mutualists.</title>
        <authorList>
            <consortium name="DOE Joint Genome Institute"/>
            <consortium name="Mycorrhizal Genomics Consortium"/>
            <person name="Kohler A."/>
            <person name="Kuo A."/>
            <person name="Nagy L.G."/>
            <person name="Floudas D."/>
            <person name="Copeland A."/>
            <person name="Barry K.W."/>
            <person name="Cichocki N."/>
            <person name="Veneault-Fourrey C."/>
            <person name="LaButti K."/>
            <person name="Lindquist E.A."/>
            <person name="Lipzen A."/>
            <person name="Lundell T."/>
            <person name="Morin E."/>
            <person name="Murat C."/>
            <person name="Riley R."/>
            <person name="Ohm R."/>
            <person name="Sun H."/>
            <person name="Tunlid A."/>
            <person name="Henrissat B."/>
            <person name="Grigoriev I.V."/>
            <person name="Hibbett D.S."/>
            <person name="Martin F."/>
        </authorList>
    </citation>
    <scope>NUCLEOTIDE SEQUENCE [LARGE SCALE GENOMIC DNA]</scope>
    <source>
        <strain evidence="3">FD-334 SS-4</strain>
    </source>
</reference>
<dbReference type="Proteomes" id="UP000054270">
    <property type="component" value="Unassembled WGS sequence"/>
</dbReference>
<evidence type="ECO:0000313" key="2">
    <source>
        <dbReference type="EMBL" id="KJA17496.1"/>
    </source>
</evidence>
<proteinExistence type="predicted"/>
<feature type="compositionally biased region" description="Low complexity" evidence="1">
    <location>
        <begin position="120"/>
        <end position="130"/>
    </location>
</feature>
<sequence>MRSAPSPAHMHRSRRVSIDTTPSSSARTLRTRGSTTRSSRAQVHLAPAPAHSGSARRRASICAPAVPRAHPRTPAGLPRTRTPQPPACASNPASHAHARSSGARKLHARRVYASLWLGGSAAGAESAGEPSGRERSQRREIGTFVRERLRRGGGEGRRHADEQAWDARREAA</sequence>
<protein>
    <submittedName>
        <fullName evidence="2">Uncharacterized protein</fullName>
    </submittedName>
</protein>
<feature type="compositionally biased region" description="Basic and acidic residues" evidence="1">
    <location>
        <begin position="131"/>
        <end position="172"/>
    </location>
</feature>
<evidence type="ECO:0000313" key="3">
    <source>
        <dbReference type="Proteomes" id="UP000054270"/>
    </source>
</evidence>
<evidence type="ECO:0000256" key="1">
    <source>
        <dbReference type="SAM" id="MobiDB-lite"/>
    </source>
</evidence>